<dbReference type="GO" id="GO:0008168">
    <property type="term" value="F:methyltransferase activity"/>
    <property type="evidence" value="ECO:0007669"/>
    <property type="project" value="UniProtKB-KW"/>
</dbReference>
<evidence type="ECO:0000256" key="3">
    <source>
        <dbReference type="ARBA" id="ARBA00022691"/>
    </source>
</evidence>
<feature type="domain" description="Methyltransferase" evidence="5">
    <location>
        <begin position="62"/>
        <end position="155"/>
    </location>
</feature>
<keyword evidence="1 6" id="KW-0489">Methyltransferase</keyword>
<evidence type="ECO:0000256" key="2">
    <source>
        <dbReference type="ARBA" id="ARBA00022679"/>
    </source>
</evidence>
<dbReference type="PANTHER" id="PTHR43464:SF19">
    <property type="entry name" value="UBIQUINONE BIOSYNTHESIS O-METHYLTRANSFERASE, MITOCHONDRIAL"/>
    <property type="match status" value="1"/>
</dbReference>
<protein>
    <submittedName>
        <fullName evidence="6">Class I SAM-dependent methyltransferase</fullName>
    </submittedName>
</protein>
<dbReference type="SUPFAM" id="SSF53335">
    <property type="entry name" value="S-adenosyl-L-methionine-dependent methyltransferases"/>
    <property type="match status" value="1"/>
</dbReference>
<keyword evidence="7" id="KW-1185">Reference proteome</keyword>
<dbReference type="Gene3D" id="3.40.50.150">
    <property type="entry name" value="Vaccinia Virus protein VP39"/>
    <property type="match status" value="1"/>
</dbReference>
<reference evidence="6 7" key="1">
    <citation type="submission" date="2020-06" db="EMBL/GenBank/DDBJ databases">
        <title>Genome mining for natural products.</title>
        <authorList>
            <person name="Zhang B."/>
            <person name="Shi J."/>
            <person name="Ge H."/>
        </authorList>
    </citation>
    <scope>NUCLEOTIDE SEQUENCE [LARGE SCALE GENOMIC DNA]</scope>
    <source>
        <strain evidence="6 7">NA00687</strain>
    </source>
</reference>
<accession>A0A7H8NF52</accession>
<dbReference type="PANTHER" id="PTHR43464">
    <property type="entry name" value="METHYLTRANSFERASE"/>
    <property type="match status" value="1"/>
</dbReference>
<evidence type="ECO:0000256" key="1">
    <source>
        <dbReference type="ARBA" id="ARBA00022603"/>
    </source>
</evidence>
<dbReference type="Proteomes" id="UP000509303">
    <property type="component" value="Chromosome"/>
</dbReference>
<dbReference type="InterPro" id="IPR041698">
    <property type="entry name" value="Methyltransf_25"/>
</dbReference>
<sequence length="233" mass="24952">MTEKTTEKAAGSPGGTGPTPSDEGAAEEFWEARYRAGERLFSGEPNVALRTEASDLPPGRALDLGCGEGADAIWLAQRGWRVTAVDVSPTALLRGARHARAAGVDDRVAWHRHDLARSFPTGTFDLVSAHFLHSPVELPRGQILRTAAAAVAPGGTLLVVGHAGWPSWETAPDPHVVFPTPDDVLADLALSPREWEVRVATTYDRQLTGPDGQPASRRDNTVRVWRRDTSAGG</sequence>
<dbReference type="InterPro" id="IPR029063">
    <property type="entry name" value="SAM-dependent_MTases_sf"/>
</dbReference>
<gene>
    <name evidence="6" type="ORF">HUT08_30045</name>
</gene>
<organism evidence="6 7">
    <name type="scientific">Streptomyces buecherae</name>
    <dbReference type="NCBI Taxonomy" id="2763006"/>
    <lineage>
        <taxon>Bacteria</taxon>
        <taxon>Bacillati</taxon>
        <taxon>Actinomycetota</taxon>
        <taxon>Actinomycetes</taxon>
        <taxon>Kitasatosporales</taxon>
        <taxon>Streptomycetaceae</taxon>
        <taxon>Streptomyces</taxon>
    </lineage>
</organism>
<evidence type="ECO:0000256" key="4">
    <source>
        <dbReference type="SAM" id="MobiDB-lite"/>
    </source>
</evidence>
<evidence type="ECO:0000259" key="5">
    <source>
        <dbReference type="Pfam" id="PF13649"/>
    </source>
</evidence>
<keyword evidence="3" id="KW-0949">S-adenosyl-L-methionine</keyword>
<name>A0A7H8NF52_9ACTN</name>
<evidence type="ECO:0000313" key="7">
    <source>
        <dbReference type="Proteomes" id="UP000509303"/>
    </source>
</evidence>
<dbReference type="AlphaFoldDB" id="A0A7H8NF52"/>
<dbReference type="EMBL" id="CP054929">
    <property type="protein sequence ID" value="QKW53082.1"/>
    <property type="molecule type" value="Genomic_DNA"/>
</dbReference>
<keyword evidence="2 6" id="KW-0808">Transferase</keyword>
<dbReference type="RefSeq" id="WP_176164792.1">
    <property type="nucleotide sequence ID" value="NZ_CP054929.1"/>
</dbReference>
<dbReference type="CDD" id="cd02440">
    <property type="entry name" value="AdoMet_MTases"/>
    <property type="match status" value="1"/>
</dbReference>
<dbReference type="Pfam" id="PF13649">
    <property type="entry name" value="Methyltransf_25"/>
    <property type="match status" value="1"/>
</dbReference>
<feature type="region of interest" description="Disordered" evidence="4">
    <location>
        <begin position="1"/>
        <end position="28"/>
    </location>
</feature>
<proteinExistence type="predicted"/>
<evidence type="ECO:0000313" key="6">
    <source>
        <dbReference type="EMBL" id="QKW53082.1"/>
    </source>
</evidence>
<dbReference type="GO" id="GO:0032259">
    <property type="term" value="P:methylation"/>
    <property type="evidence" value="ECO:0007669"/>
    <property type="project" value="UniProtKB-KW"/>
</dbReference>